<feature type="domain" description="Methyltransferase type 11" evidence="1">
    <location>
        <begin position="41"/>
        <end position="136"/>
    </location>
</feature>
<reference evidence="3" key="1">
    <citation type="journal article" date="2019" name="Int. J. Syst. Evol. Microbiol.">
        <title>The Global Catalogue of Microorganisms (GCM) 10K type strain sequencing project: providing services to taxonomists for standard genome sequencing and annotation.</title>
        <authorList>
            <consortium name="The Broad Institute Genomics Platform"/>
            <consortium name="The Broad Institute Genome Sequencing Center for Infectious Disease"/>
            <person name="Wu L."/>
            <person name="Ma J."/>
        </authorList>
    </citation>
    <scope>NUCLEOTIDE SEQUENCE [LARGE SCALE GENOMIC DNA]</scope>
    <source>
        <strain evidence="3">KACC 12634</strain>
    </source>
</reference>
<evidence type="ECO:0000313" key="3">
    <source>
        <dbReference type="Proteomes" id="UP001596470"/>
    </source>
</evidence>
<keyword evidence="2" id="KW-0489">Methyltransferase</keyword>
<dbReference type="EMBL" id="JBHSYS010000005">
    <property type="protein sequence ID" value="MFC6960249.1"/>
    <property type="molecule type" value="Genomic_DNA"/>
</dbReference>
<dbReference type="RefSeq" id="WP_382355907.1">
    <property type="nucleotide sequence ID" value="NZ_JBHMBP010000005.1"/>
</dbReference>
<dbReference type="CDD" id="cd02440">
    <property type="entry name" value="AdoMet_MTases"/>
    <property type="match status" value="1"/>
</dbReference>
<dbReference type="InterPro" id="IPR052356">
    <property type="entry name" value="Thiol_S-MT"/>
</dbReference>
<organism evidence="2 3">
    <name type="scientific">Glycomyces mayteni</name>
    <dbReference type="NCBI Taxonomy" id="543887"/>
    <lineage>
        <taxon>Bacteria</taxon>
        <taxon>Bacillati</taxon>
        <taxon>Actinomycetota</taxon>
        <taxon>Actinomycetes</taxon>
        <taxon>Glycomycetales</taxon>
        <taxon>Glycomycetaceae</taxon>
        <taxon>Glycomyces</taxon>
    </lineage>
</organism>
<dbReference type="Proteomes" id="UP001596470">
    <property type="component" value="Unassembled WGS sequence"/>
</dbReference>
<evidence type="ECO:0000313" key="2">
    <source>
        <dbReference type="EMBL" id="MFC6960249.1"/>
    </source>
</evidence>
<name>A0ABW2DDB6_9ACTN</name>
<comment type="caution">
    <text evidence="2">The sequence shown here is derived from an EMBL/GenBank/DDBJ whole genome shotgun (WGS) entry which is preliminary data.</text>
</comment>
<proteinExistence type="predicted"/>
<dbReference type="PANTHER" id="PTHR45036">
    <property type="entry name" value="METHYLTRANSFERASE LIKE 7B"/>
    <property type="match status" value="1"/>
</dbReference>
<keyword evidence="2" id="KW-0808">Transferase</keyword>
<keyword evidence="3" id="KW-1185">Reference proteome</keyword>
<dbReference type="PANTHER" id="PTHR45036:SF1">
    <property type="entry name" value="METHYLTRANSFERASE LIKE 7A"/>
    <property type="match status" value="1"/>
</dbReference>
<dbReference type="InterPro" id="IPR013216">
    <property type="entry name" value="Methyltransf_11"/>
</dbReference>
<dbReference type="GO" id="GO:0032259">
    <property type="term" value="P:methylation"/>
    <property type="evidence" value="ECO:0007669"/>
    <property type="project" value="UniProtKB-KW"/>
</dbReference>
<sequence>MARRSHRLFARWYPKAAASIEDRGLGEQRARLLAGLDGRVLEVGCGHGANFTHYPEAVTDLVAVEPEESMRDLAVARAEELGRKAVVLDGQAEQLSFENDSFDAVVATLVLCSVEDQGRALAEIHRVLKPGGRLVLLEHVGSANRNIRALEYLFDVALWSHVFGGCHTSRDTGANLAAAGFDTAGLTPEKLPFLPYPLKVSPHLAGEARKPA</sequence>
<dbReference type="InterPro" id="IPR029063">
    <property type="entry name" value="SAM-dependent_MTases_sf"/>
</dbReference>
<protein>
    <submittedName>
        <fullName evidence="2">Class I SAM-dependent methyltransferase</fullName>
        <ecNumber evidence="2">2.1.1.-</ecNumber>
    </submittedName>
</protein>
<dbReference type="SUPFAM" id="SSF53335">
    <property type="entry name" value="S-adenosyl-L-methionine-dependent methyltransferases"/>
    <property type="match status" value="1"/>
</dbReference>
<dbReference type="Gene3D" id="3.40.50.150">
    <property type="entry name" value="Vaccinia Virus protein VP39"/>
    <property type="match status" value="1"/>
</dbReference>
<dbReference type="EC" id="2.1.1.-" evidence="2"/>
<dbReference type="Pfam" id="PF08241">
    <property type="entry name" value="Methyltransf_11"/>
    <property type="match status" value="1"/>
</dbReference>
<gene>
    <name evidence="2" type="ORF">ACFQS3_23920</name>
</gene>
<evidence type="ECO:0000259" key="1">
    <source>
        <dbReference type="Pfam" id="PF08241"/>
    </source>
</evidence>
<accession>A0ABW2DDB6</accession>
<dbReference type="GO" id="GO:0008168">
    <property type="term" value="F:methyltransferase activity"/>
    <property type="evidence" value="ECO:0007669"/>
    <property type="project" value="UniProtKB-KW"/>
</dbReference>